<dbReference type="PANTHER" id="PTHR30023:SF0">
    <property type="entry name" value="PENICILLIN-SENSITIVE CARBOXYPEPTIDASE A"/>
    <property type="match status" value="1"/>
</dbReference>
<dbReference type="InterPro" id="IPR000667">
    <property type="entry name" value="Peptidase_S13"/>
</dbReference>
<dbReference type="Proteomes" id="UP000238296">
    <property type="component" value="Unassembled WGS sequence"/>
</dbReference>
<dbReference type="GO" id="GO:0006508">
    <property type="term" value="P:proteolysis"/>
    <property type="evidence" value="ECO:0007669"/>
    <property type="project" value="InterPro"/>
</dbReference>
<evidence type="ECO:0000256" key="2">
    <source>
        <dbReference type="ARBA" id="ARBA00022801"/>
    </source>
</evidence>
<feature type="region of interest" description="Disordered" evidence="3">
    <location>
        <begin position="44"/>
        <end position="70"/>
    </location>
</feature>
<dbReference type="Gene3D" id="3.40.710.10">
    <property type="entry name" value="DD-peptidase/beta-lactamase superfamily"/>
    <property type="match status" value="1"/>
</dbReference>
<proteinExistence type="inferred from homology"/>
<dbReference type="Pfam" id="PF02113">
    <property type="entry name" value="Peptidase_S13"/>
    <property type="match status" value="1"/>
</dbReference>
<evidence type="ECO:0000256" key="3">
    <source>
        <dbReference type="SAM" id="MobiDB-lite"/>
    </source>
</evidence>
<evidence type="ECO:0000256" key="1">
    <source>
        <dbReference type="ARBA" id="ARBA00006096"/>
    </source>
</evidence>
<evidence type="ECO:0000313" key="4">
    <source>
        <dbReference type="EMBL" id="PQM45519.1"/>
    </source>
</evidence>
<dbReference type="InterPro" id="IPR012338">
    <property type="entry name" value="Beta-lactam/transpept-like"/>
</dbReference>
<keyword evidence="2" id="KW-0378">Hydrolase</keyword>
<dbReference type="GO" id="GO:0000270">
    <property type="term" value="P:peptidoglycan metabolic process"/>
    <property type="evidence" value="ECO:0007669"/>
    <property type="project" value="TreeGrafter"/>
</dbReference>
<comment type="caution">
    <text evidence="4">The sequence shown here is derived from an EMBL/GenBank/DDBJ whole genome shotgun (WGS) entry which is preliminary data.</text>
</comment>
<sequence length="70" mass="7155">MDSSGLSVDDRLTAKTLDGVVQAAAGPDQPSLRPLLDLLPVAGGSGTLSDRFLDPGTDQGRPAVRAKPGR</sequence>
<dbReference type="AlphaFoldDB" id="A0A2S8BFX4"/>
<protein>
    <submittedName>
        <fullName evidence="4">Uncharacterized protein</fullName>
    </submittedName>
</protein>
<name>A0A2S8BFX4_9MYCO</name>
<gene>
    <name evidence="4" type="ORF">C1Y40_04318</name>
</gene>
<dbReference type="GO" id="GO:0004185">
    <property type="term" value="F:serine-type carboxypeptidase activity"/>
    <property type="evidence" value="ECO:0007669"/>
    <property type="project" value="InterPro"/>
</dbReference>
<evidence type="ECO:0000313" key="5">
    <source>
        <dbReference type="Proteomes" id="UP000238296"/>
    </source>
</evidence>
<dbReference type="EMBL" id="PPEA01000626">
    <property type="protein sequence ID" value="PQM45519.1"/>
    <property type="molecule type" value="Genomic_DNA"/>
</dbReference>
<reference evidence="4 5" key="1">
    <citation type="journal article" date="2017" name="Int. J. Syst. Evol. Microbiol.">
        <title>Mycobacterium talmoniae sp. nov., a slowly growing mycobacterium isolated from human respiratory samples.</title>
        <authorList>
            <person name="Davidson R.M."/>
            <person name="DeGroote M.A."/>
            <person name="Marola J.L."/>
            <person name="Buss S."/>
            <person name="Jones V."/>
            <person name="McNeil M.R."/>
            <person name="Freifeld A.G."/>
            <person name="Elaine Epperson L."/>
            <person name="Hasan N.A."/>
            <person name="Jackson M."/>
            <person name="Iwen P.C."/>
            <person name="Salfinger M."/>
            <person name="Strong M."/>
        </authorList>
    </citation>
    <scope>NUCLEOTIDE SEQUENCE [LARGE SCALE GENOMIC DNA]</scope>
    <source>
        <strain evidence="4 5">ATCC BAA-2683</strain>
    </source>
</reference>
<dbReference type="SUPFAM" id="SSF56601">
    <property type="entry name" value="beta-lactamase/transpeptidase-like"/>
    <property type="match status" value="1"/>
</dbReference>
<comment type="similarity">
    <text evidence="1">Belongs to the peptidase S13 family.</text>
</comment>
<dbReference type="PANTHER" id="PTHR30023">
    <property type="entry name" value="D-ALANYL-D-ALANINE CARBOXYPEPTIDASE"/>
    <property type="match status" value="1"/>
</dbReference>
<organism evidence="4 5">
    <name type="scientific">Mycobacterium talmoniae</name>
    <dbReference type="NCBI Taxonomy" id="1858794"/>
    <lineage>
        <taxon>Bacteria</taxon>
        <taxon>Bacillati</taxon>
        <taxon>Actinomycetota</taxon>
        <taxon>Actinomycetes</taxon>
        <taxon>Mycobacteriales</taxon>
        <taxon>Mycobacteriaceae</taxon>
        <taxon>Mycobacterium</taxon>
    </lineage>
</organism>
<accession>A0A2S8BFX4</accession>